<protein>
    <submittedName>
        <fullName evidence="1">Uncharacterized protein</fullName>
    </submittedName>
</protein>
<proteinExistence type="predicted"/>
<name>A0A8S0PPK9_OLEEU</name>
<accession>A0A8S0PPK9</accession>
<dbReference type="Gramene" id="OE9A081190T1">
    <property type="protein sequence ID" value="OE9A081190C1"/>
    <property type="gene ID" value="OE9A081190"/>
</dbReference>
<dbReference type="Proteomes" id="UP000594638">
    <property type="component" value="Unassembled WGS sequence"/>
</dbReference>
<dbReference type="EMBL" id="CACTIH010000124">
    <property type="protein sequence ID" value="CAA2954765.1"/>
    <property type="molecule type" value="Genomic_DNA"/>
</dbReference>
<reference evidence="1 2" key="1">
    <citation type="submission" date="2019-12" db="EMBL/GenBank/DDBJ databases">
        <authorList>
            <person name="Alioto T."/>
            <person name="Alioto T."/>
            <person name="Gomez Garrido J."/>
        </authorList>
    </citation>
    <scope>NUCLEOTIDE SEQUENCE [LARGE SCALE GENOMIC DNA]</scope>
</reference>
<sequence length="57" mass="6312">MGRARFPRFASEDVGEIPLVRRSGCGGMELATVVWWGGAGQSQVVKELKCRYTNILQ</sequence>
<keyword evidence="2" id="KW-1185">Reference proteome</keyword>
<evidence type="ECO:0000313" key="1">
    <source>
        <dbReference type="EMBL" id="CAA2954765.1"/>
    </source>
</evidence>
<dbReference type="AlphaFoldDB" id="A0A8S0PPK9"/>
<organism evidence="1 2">
    <name type="scientific">Olea europaea subsp. europaea</name>
    <dbReference type="NCBI Taxonomy" id="158383"/>
    <lineage>
        <taxon>Eukaryota</taxon>
        <taxon>Viridiplantae</taxon>
        <taxon>Streptophyta</taxon>
        <taxon>Embryophyta</taxon>
        <taxon>Tracheophyta</taxon>
        <taxon>Spermatophyta</taxon>
        <taxon>Magnoliopsida</taxon>
        <taxon>eudicotyledons</taxon>
        <taxon>Gunneridae</taxon>
        <taxon>Pentapetalae</taxon>
        <taxon>asterids</taxon>
        <taxon>lamiids</taxon>
        <taxon>Lamiales</taxon>
        <taxon>Oleaceae</taxon>
        <taxon>Oleeae</taxon>
        <taxon>Olea</taxon>
    </lineage>
</organism>
<comment type="caution">
    <text evidence="1">The sequence shown here is derived from an EMBL/GenBank/DDBJ whole genome shotgun (WGS) entry which is preliminary data.</text>
</comment>
<evidence type="ECO:0000313" key="2">
    <source>
        <dbReference type="Proteomes" id="UP000594638"/>
    </source>
</evidence>
<gene>
    <name evidence="1" type="ORF">OLEA9_A081190</name>
</gene>